<gene>
    <name evidence="2" type="ORF">FB45DRAFT_866063</name>
</gene>
<feature type="region of interest" description="Disordered" evidence="1">
    <location>
        <begin position="209"/>
        <end position="303"/>
    </location>
</feature>
<feature type="compositionally biased region" description="Low complexity" evidence="1">
    <location>
        <begin position="44"/>
        <end position="58"/>
    </location>
</feature>
<organism evidence="2 3">
    <name type="scientific">Roridomyces roridus</name>
    <dbReference type="NCBI Taxonomy" id="1738132"/>
    <lineage>
        <taxon>Eukaryota</taxon>
        <taxon>Fungi</taxon>
        <taxon>Dikarya</taxon>
        <taxon>Basidiomycota</taxon>
        <taxon>Agaricomycotina</taxon>
        <taxon>Agaricomycetes</taxon>
        <taxon>Agaricomycetidae</taxon>
        <taxon>Agaricales</taxon>
        <taxon>Marasmiineae</taxon>
        <taxon>Mycenaceae</taxon>
        <taxon>Roridomyces</taxon>
    </lineage>
</organism>
<feature type="compositionally biased region" description="Low complexity" evidence="1">
    <location>
        <begin position="1"/>
        <end position="14"/>
    </location>
</feature>
<keyword evidence="3" id="KW-1185">Reference proteome</keyword>
<feature type="region of interest" description="Disordered" evidence="1">
    <location>
        <begin position="1"/>
        <end position="60"/>
    </location>
</feature>
<dbReference type="AlphaFoldDB" id="A0AAD7FM44"/>
<evidence type="ECO:0000313" key="2">
    <source>
        <dbReference type="EMBL" id="KAJ7632344.1"/>
    </source>
</evidence>
<sequence length="303" mass="33562">MQDMAAPVAPGSSSVPPPAASSAQMTTGPTSLTGDGSDRPLEIAQARAATTTTATTPAPNSEELFQLLRLVPEQEGPVAKTASKTAADAIVNYVNATDFLNKFEGTFEYTKGHRFPPDWDPTTQLQAQFPDWASYRNKSFTKDQLMLAAGLKKSSTKENDTLMKKARKLKGALSKWVRMAVITPRAAWTDSESDYASMKYGIFKNTVEEKHKAEEKKKKSKGKSSDEESEEDSKKKKKKRKSKKEESDEEESSKSKKRKRTKKVDSEEEEEEQPKKKSKGKNLKEVMDSDTLDADESSSSDSD</sequence>
<reference evidence="2" key="1">
    <citation type="submission" date="2023-03" db="EMBL/GenBank/DDBJ databases">
        <title>Massive genome expansion in bonnet fungi (Mycena s.s.) driven by repeated elements and novel gene families across ecological guilds.</title>
        <authorList>
            <consortium name="Lawrence Berkeley National Laboratory"/>
            <person name="Harder C.B."/>
            <person name="Miyauchi S."/>
            <person name="Viragh M."/>
            <person name="Kuo A."/>
            <person name="Thoen E."/>
            <person name="Andreopoulos B."/>
            <person name="Lu D."/>
            <person name="Skrede I."/>
            <person name="Drula E."/>
            <person name="Henrissat B."/>
            <person name="Morin E."/>
            <person name="Kohler A."/>
            <person name="Barry K."/>
            <person name="LaButti K."/>
            <person name="Morin E."/>
            <person name="Salamov A."/>
            <person name="Lipzen A."/>
            <person name="Mereny Z."/>
            <person name="Hegedus B."/>
            <person name="Baldrian P."/>
            <person name="Stursova M."/>
            <person name="Weitz H."/>
            <person name="Taylor A."/>
            <person name="Grigoriev I.V."/>
            <person name="Nagy L.G."/>
            <person name="Martin F."/>
            <person name="Kauserud H."/>
        </authorList>
    </citation>
    <scope>NUCLEOTIDE SEQUENCE</scope>
    <source>
        <strain evidence="2">9284</strain>
    </source>
</reference>
<protein>
    <submittedName>
        <fullName evidence="2">Uncharacterized protein</fullName>
    </submittedName>
</protein>
<feature type="compositionally biased region" description="Polar residues" evidence="1">
    <location>
        <begin position="24"/>
        <end position="34"/>
    </location>
</feature>
<dbReference type="EMBL" id="JARKIF010000008">
    <property type="protein sequence ID" value="KAJ7632344.1"/>
    <property type="molecule type" value="Genomic_DNA"/>
</dbReference>
<name>A0AAD7FM44_9AGAR</name>
<comment type="caution">
    <text evidence="2">The sequence shown here is derived from an EMBL/GenBank/DDBJ whole genome shotgun (WGS) entry which is preliminary data.</text>
</comment>
<feature type="compositionally biased region" description="Acidic residues" evidence="1">
    <location>
        <begin position="288"/>
        <end position="303"/>
    </location>
</feature>
<accession>A0AAD7FM44</accession>
<evidence type="ECO:0000256" key="1">
    <source>
        <dbReference type="SAM" id="MobiDB-lite"/>
    </source>
</evidence>
<proteinExistence type="predicted"/>
<evidence type="ECO:0000313" key="3">
    <source>
        <dbReference type="Proteomes" id="UP001221142"/>
    </source>
</evidence>
<dbReference type="Proteomes" id="UP001221142">
    <property type="component" value="Unassembled WGS sequence"/>
</dbReference>